<keyword evidence="2" id="KW-1185">Reference proteome</keyword>
<organism evidence="1 2">
    <name type="scientific">Puccinia triticina</name>
    <dbReference type="NCBI Taxonomy" id="208348"/>
    <lineage>
        <taxon>Eukaryota</taxon>
        <taxon>Fungi</taxon>
        <taxon>Dikarya</taxon>
        <taxon>Basidiomycota</taxon>
        <taxon>Pucciniomycotina</taxon>
        <taxon>Pucciniomycetes</taxon>
        <taxon>Pucciniales</taxon>
        <taxon>Pucciniaceae</taxon>
        <taxon>Puccinia</taxon>
    </lineage>
</organism>
<proteinExistence type="predicted"/>
<gene>
    <name evidence="1" type="ORF">PtA15_9A339</name>
</gene>
<dbReference type="EMBL" id="CP110429">
    <property type="protein sequence ID" value="WAQ88212.1"/>
    <property type="molecule type" value="Genomic_DNA"/>
</dbReference>
<dbReference type="Proteomes" id="UP001164743">
    <property type="component" value="Chromosome 9A"/>
</dbReference>
<dbReference type="RefSeq" id="XP_053023767.1">
    <property type="nucleotide sequence ID" value="XM_053172536.1"/>
</dbReference>
<reference evidence="1" key="1">
    <citation type="submission" date="2022-10" db="EMBL/GenBank/DDBJ databases">
        <title>Puccinia triticina Genome sequencing and assembly.</title>
        <authorList>
            <person name="Li C."/>
        </authorList>
    </citation>
    <scope>NUCLEOTIDE SEQUENCE</scope>
    <source>
        <strain evidence="1">Pt15</strain>
    </source>
</reference>
<evidence type="ECO:0000313" key="2">
    <source>
        <dbReference type="Proteomes" id="UP001164743"/>
    </source>
</evidence>
<name>A0ABY7CZS8_9BASI</name>
<accession>A0ABY7CZS8</accession>
<evidence type="ECO:0000313" key="1">
    <source>
        <dbReference type="EMBL" id="WAQ88212.1"/>
    </source>
</evidence>
<sequence length="87" mass="8759">MSCLALSKSAGAGGGISKSEEHARAASALSLLATEPIDLAGPSPTANDQVVPGQPGGIAGWSPLLFFHRNSGTQSGEPFLLLNQVSD</sequence>
<dbReference type="GeneID" id="77813431"/>
<protein>
    <submittedName>
        <fullName evidence="1">Uncharacterized protein</fullName>
    </submittedName>
</protein>